<feature type="region of interest" description="Disordered" evidence="6">
    <location>
        <begin position="518"/>
        <end position="548"/>
    </location>
</feature>
<comment type="caution">
    <text evidence="8">The sequence shown here is derived from an EMBL/GenBank/DDBJ whole genome shotgun (WGS) entry which is preliminary data.</text>
</comment>
<feature type="domain" description="Xylanolytic transcriptional activator regulatory" evidence="7">
    <location>
        <begin position="236"/>
        <end position="309"/>
    </location>
</feature>
<name>A0AAN6E5E6_9EURO</name>
<keyword evidence="9" id="KW-1185">Reference proteome</keyword>
<protein>
    <recommendedName>
        <fullName evidence="7">Xylanolytic transcriptional activator regulatory domain-containing protein</fullName>
    </recommendedName>
</protein>
<evidence type="ECO:0000259" key="7">
    <source>
        <dbReference type="SMART" id="SM00906"/>
    </source>
</evidence>
<evidence type="ECO:0000256" key="6">
    <source>
        <dbReference type="SAM" id="MobiDB-lite"/>
    </source>
</evidence>
<dbReference type="Proteomes" id="UP001203852">
    <property type="component" value="Unassembled WGS sequence"/>
</dbReference>
<dbReference type="GO" id="GO:0005634">
    <property type="term" value="C:nucleus"/>
    <property type="evidence" value="ECO:0007669"/>
    <property type="project" value="UniProtKB-SubCell"/>
</dbReference>
<keyword evidence="5" id="KW-0539">Nucleus</keyword>
<dbReference type="GO" id="GO:0006351">
    <property type="term" value="P:DNA-templated transcription"/>
    <property type="evidence" value="ECO:0007669"/>
    <property type="project" value="InterPro"/>
</dbReference>
<keyword evidence="2" id="KW-0805">Transcription regulation</keyword>
<keyword evidence="4" id="KW-0804">Transcription</keyword>
<dbReference type="EMBL" id="MU404350">
    <property type="protein sequence ID" value="KAI1618389.1"/>
    <property type="molecule type" value="Genomic_DNA"/>
</dbReference>
<evidence type="ECO:0000256" key="3">
    <source>
        <dbReference type="ARBA" id="ARBA00023125"/>
    </source>
</evidence>
<evidence type="ECO:0000256" key="1">
    <source>
        <dbReference type="ARBA" id="ARBA00004123"/>
    </source>
</evidence>
<feature type="region of interest" description="Disordered" evidence="6">
    <location>
        <begin position="1"/>
        <end position="53"/>
    </location>
</feature>
<evidence type="ECO:0000256" key="2">
    <source>
        <dbReference type="ARBA" id="ARBA00023015"/>
    </source>
</evidence>
<gene>
    <name evidence="8" type="ORF">EDD36DRAFT_460036</name>
</gene>
<feature type="compositionally biased region" description="Polar residues" evidence="6">
    <location>
        <begin position="519"/>
        <end position="535"/>
    </location>
</feature>
<dbReference type="GO" id="GO:0008270">
    <property type="term" value="F:zinc ion binding"/>
    <property type="evidence" value="ECO:0007669"/>
    <property type="project" value="InterPro"/>
</dbReference>
<dbReference type="PANTHER" id="PTHR47540">
    <property type="entry name" value="THIAMINE REPRESSIBLE GENES REGULATORY PROTEIN THI5"/>
    <property type="match status" value="1"/>
</dbReference>
<organism evidence="8 9">
    <name type="scientific">Exophiala viscosa</name>
    <dbReference type="NCBI Taxonomy" id="2486360"/>
    <lineage>
        <taxon>Eukaryota</taxon>
        <taxon>Fungi</taxon>
        <taxon>Dikarya</taxon>
        <taxon>Ascomycota</taxon>
        <taxon>Pezizomycotina</taxon>
        <taxon>Eurotiomycetes</taxon>
        <taxon>Chaetothyriomycetidae</taxon>
        <taxon>Chaetothyriales</taxon>
        <taxon>Herpotrichiellaceae</taxon>
        <taxon>Exophiala</taxon>
    </lineage>
</organism>
<reference evidence="8" key="1">
    <citation type="journal article" date="2022" name="bioRxiv">
        <title>Deciphering the potential niche of two novel black yeast fungi from a biological soil crust based on their genomes, phenotypes, and melanin regulation.</title>
        <authorList>
            <consortium name="DOE Joint Genome Institute"/>
            <person name="Carr E.C."/>
            <person name="Barton Q."/>
            <person name="Grambo S."/>
            <person name="Sullivan M."/>
            <person name="Renfro C.M."/>
            <person name="Kuo A."/>
            <person name="Pangilinan J."/>
            <person name="Lipzen A."/>
            <person name="Keymanesh K."/>
            <person name="Savage E."/>
            <person name="Barry K."/>
            <person name="Grigoriev I.V."/>
            <person name="Riekhof W.R."/>
            <person name="Harris S.S."/>
        </authorList>
    </citation>
    <scope>NUCLEOTIDE SEQUENCE</scope>
    <source>
        <strain evidence="8">JF 03-4F</strain>
    </source>
</reference>
<dbReference type="InterPro" id="IPR007219">
    <property type="entry name" value="XnlR_reg_dom"/>
</dbReference>
<comment type="subcellular location">
    <subcellularLocation>
        <location evidence="1">Nucleus</location>
    </subcellularLocation>
</comment>
<dbReference type="CDD" id="cd12148">
    <property type="entry name" value="fungal_TF_MHR"/>
    <property type="match status" value="1"/>
</dbReference>
<evidence type="ECO:0000313" key="9">
    <source>
        <dbReference type="Proteomes" id="UP001203852"/>
    </source>
</evidence>
<dbReference type="GO" id="GO:0043565">
    <property type="term" value="F:sequence-specific DNA binding"/>
    <property type="evidence" value="ECO:0007669"/>
    <property type="project" value="TreeGrafter"/>
</dbReference>
<keyword evidence="3" id="KW-0238">DNA-binding</keyword>
<evidence type="ECO:0000313" key="8">
    <source>
        <dbReference type="EMBL" id="KAI1618389.1"/>
    </source>
</evidence>
<proteinExistence type="predicted"/>
<dbReference type="PANTHER" id="PTHR47540:SF6">
    <property type="entry name" value="ZN(II)2CYS6 TRANSCRIPTION FACTOR (EUROFUNG)"/>
    <property type="match status" value="1"/>
</dbReference>
<dbReference type="Pfam" id="PF04082">
    <property type="entry name" value="Fungal_trans"/>
    <property type="match status" value="1"/>
</dbReference>
<sequence length="639" mass="70296">MSRDEEDTNACDITNDSAPGLPPPTFVRNRPNKPRHWSKTTHPRNGNKRSVDQSEVYLGTSSTVSFTIRAAAMVRKHIQAESVDLGYELSLDGDAYKIHWSRASPKESPDVSNLPPVDYAVYLARTVSFRVGSTLKIFDEEDFFRQLEQFYQSAQEKARLSRLWYCQYLLMLAFGEGCSDAGSERMPATLPGSRYFCRAMEILPEIFMLYKEPILAAEVLTSVALYLACLDMRQSAYSYIGQAARIALAEGMHTPLSAEVMGSKMARRCKNIWWTICILDSSLSVAVGAPMSVNEHYFPIGSPLSDQALGGVVLSLHVNLARLMSTLMADLYVADGSLEASYLSKITQGLVKLAAFADQLDRTVKERLTSSVGSLPKGATQLLRDAHHKAPAAEHPPKAIKVPFLASHEIEDAFGTFAESTENLRGRGLAHAENLADTFLPFDLEYCFSAASVLVLLDDVLHCTAVEGGAKDLALQLLEDMASRGSAPAKFRRAQLERLRVASKHFWEDAERRERHHVVTQTAANTSGSACATTQEPHRRISPSTSTNPIQLASVSGARQQATATSENVGLCVAANKTDERPTHQYPAEELMAQGQVIQCPDLEPNGMSSLIDEIFVDDALPEFDLFATYGDWMSTDAL</sequence>
<feature type="compositionally biased region" description="Basic residues" evidence="6">
    <location>
        <begin position="30"/>
        <end position="47"/>
    </location>
</feature>
<evidence type="ECO:0000256" key="5">
    <source>
        <dbReference type="ARBA" id="ARBA00023242"/>
    </source>
</evidence>
<dbReference type="SMART" id="SM00906">
    <property type="entry name" value="Fungal_trans"/>
    <property type="match status" value="1"/>
</dbReference>
<dbReference type="AlphaFoldDB" id="A0AAN6E5E6"/>
<dbReference type="GO" id="GO:0045944">
    <property type="term" value="P:positive regulation of transcription by RNA polymerase II"/>
    <property type="evidence" value="ECO:0007669"/>
    <property type="project" value="TreeGrafter"/>
</dbReference>
<dbReference type="InterPro" id="IPR051711">
    <property type="entry name" value="Stress_Response_Reg"/>
</dbReference>
<evidence type="ECO:0000256" key="4">
    <source>
        <dbReference type="ARBA" id="ARBA00023163"/>
    </source>
</evidence>
<accession>A0AAN6E5E6</accession>